<feature type="region of interest" description="Disordered" evidence="4">
    <location>
        <begin position="548"/>
        <end position="567"/>
    </location>
</feature>
<dbReference type="Gene3D" id="1.10.150.20">
    <property type="entry name" value="5' to 3' exonuclease, C-terminal subdomain"/>
    <property type="match status" value="1"/>
</dbReference>
<feature type="non-terminal residue" evidence="6">
    <location>
        <position position="1041"/>
    </location>
</feature>
<dbReference type="InterPro" id="IPR036775">
    <property type="entry name" value="DNA_pol_Y-fam_lit_finger_sf"/>
</dbReference>
<dbReference type="GO" id="GO:0003887">
    <property type="term" value="F:DNA-directed DNA polymerase activity"/>
    <property type="evidence" value="ECO:0007669"/>
    <property type="project" value="UniProtKB-EC"/>
</dbReference>
<dbReference type="GO" id="GO:0003684">
    <property type="term" value="F:damaged DNA binding"/>
    <property type="evidence" value="ECO:0007669"/>
    <property type="project" value="InterPro"/>
</dbReference>
<keyword evidence="6" id="KW-0548">Nucleotidyltransferase</keyword>
<evidence type="ECO:0000256" key="1">
    <source>
        <dbReference type="ARBA" id="ARBA00010945"/>
    </source>
</evidence>
<dbReference type="SUPFAM" id="SSF100879">
    <property type="entry name" value="Lesion bypass DNA polymerase (Y-family), little finger domain"/>
    <property type="match status" value="1"/>
</dbReference>
<name>A0A6M1RMX6_9BACT</name>
<dbReference type="Gene3D" id="3.20.20.140">
    <property type="entry name" value="Metal-dependent hydrolases"/>
    <property type="match status" value="1"/>
</dbReference>
<feature type="domain" description="UmuC" evidence="5">
    <location>
        <begin position="5"/>
        <end position="182"/>
    </location>
</feature>
<evidence type="ECO:0000313" key="6">
    <source>
        <dbReference type="EMBL" id="NGO38797.1"/>
    </source>
</evidence>
<dbReference type="InterPro" id="IPR004805">
    <property type="entry name" value="DnaE2/DnaE/PolC"/>
</dbReference>
<evidence type="ECO:0000313" key="7">
    <source>
        <dbReference type="Proteomes" id="UP000477311"/>
    </source>
</evidence>
<dbReference type="InterPro" id="IPR043128">
    <property type="entry name" value="Rev_trsase/Diguanyl_cyclase"/>
</dbReference>
<feature type="region of interest" description="Disordered" evidence="4">
    <location>
        <begin position="883"/>
        <end position="907"/>
    </location>
</feature>
<dbReference type="Proteomes" id="UP000477311">
    <property type="component" value="Unassembled WGS sequence"/>
</dbReference>
<dbReference type="PANTHER" id="PTHR32294">
    <property type="entry name" value="DNA POLYMERASE III SUBUNIT ALPHA"/>
    <property type="match status" value="1"/>
</dbReference>
<dbReference type="Pfam" id="PF11799">
    <property type="entry name" value="IMS_C"/>
    <property type="match status" value="1"/>
</dbReference>
<sequence>MERWIVHLDADAFFASVEQAADARLRGRPVAVGGQRRGIIASASYEARRYGIHTPMPTTLARRLCPSLIVLPPDFEKYERFSRWMFSYAYDFTPEVEQTSIDEGYLDLTAQRRCPAVEIADRLRRIIRDTLKLTVSEGIGSSKLVSQIAAKLHKPAAFHTVPPGRETLFLHPLPVHWLPGVGPGTAARLRAAGLRLIRDVALTPPDQLTCLVGAAALELHRFARGCDDRPIIPHSLPQQSYQQQHTFERDCTDEPHVRAILRQMADTLFARVRSENRSVRTLTVKVTYHDMEEDLASESLEEPTALETDVYGRLDSLLQRAWRRRVALRRISLKLTRIHDGIWSLPLPLTPDAERQTAQARLARAMDALRQQLGRQVLMRGHDLHLRIQPHPHEPAARPDPALPTRGHPTPAPAIPQPFLLLNRSAPPYIPLRVRSCYSFLDATLAPKDIVALAQQYDCPAVAMVDIGNLHGAVAFTEAAREAGIQPVLGVELTVEGAPLILYVESARGYANLCRILSEDLPDPTAPPGPDRPPTPDDTTEELQQEILAGTSVASRQRRNRSRRELEGRTEGLIAVAPDRRCADLFPGRFYLAAAGSAHPAPGDSEPRVLCPPVHYGTPEEQELHLILQSIRTRTLLRQTHPEKHAARRLHFRTPTEMDALGRSLPHWRALGREIAERCRFVLPRGRPQFPSYIPPDGSTPGAFLRQLVQTGLHERYGRRGARTPEGKRVTWPELQARVEEELQVIAAVGYEEYFLVVWDLLQQCRARGIEWITRGSAADSLVCYCLGISNVCPIRFGLYFRRFLNLERMQMHKLPDIDVDFPHDRKDEVVTWLLTRYGPRHAAVVGGFSTFRARAAVAEVAKVLGVAEETVRRITERLPWTLSGFHPTTEDTPGPTSSNSTPPLEEQLRTLPECRDLPLTEEPWRTAVRWGARLEGLPRHPKMHPCGVVLSRQPMDELTPTFRSAKGWPTTHFDMDAVETVGLVKLDILAQAGLSVMRDVRQSLAARGLEVDLQRFTVRRRPFQPTRPHPPSSTPPPPLS</sequence>
<dbReference type="InterPro" id="IPR041931">
    <property type="entry name" value="DNA_pol3_alpha_thumb_dom"/>
</dbReference>
<dbReference type="InterPro" id="IPR017961">
    <property type="entry name" value="DNA_pol_Y-fam_little_finger"/>
</dbReference>
<dbReference type="Pfam" id="PF02811">
    <property type="entry name" value="PHP"/>
    <property type="match status" value="1"/>
</dbReference>
<dbReference type="CDD" id="cd03586">
    <property type="entry name" value="PolY_Pol_IV_kappa"/>
    <property type="match status" value="1"/>
</dbReference>
<dbReference type="SUPFAM" id="SSF89550">
    <property type="entry name" value="PHP domain-like"/>
    <property type="match status" value="1"/>
</dbReference>
<evidence type="ECO:0000259" key="5">
    <source>
        <dbReference type="PROSITE" id="PS50173"/>
    </source>
</evidence>
<dbReference type="RefSeq" id="WP_165106461.1">
    <property type="nucleotide sequence ID" value="NZ_JAAKYA010000031.1"/>
</dbReference>
<dbReference type="GO" id="GO:0006260">
    <property type="term" value="P:DNA replication"/>
    <property type="evidence" value="ECO:0007669"/>
    <property type="project" value="InterPro"/>
</dbReference>
<feature type="compositionally biased region" description="Pro residues" evidence="4">
    <location>
        <begin position="1026"/>
        <end position="1041"/>
    </location>
</feature>
<dbReference type="Pfam" id="PF07733">
    <property type="entry name" value="DNA_pol3_alpha"/>
    <property type="match status" value="1"/>
</dbReference>
<feature type="region of interest" description="Disordered" evidence="4">
    <location>
        <begin position="1019"/>
        <end position="1041"/>
    </location>
</feature>
<feature type="region of interest" description="Disordered" evidence="4">
    <location>
        <begin position="390"/>
        <end position="410"/>
    </location>
</feature>
<dbReference type="Gene3D" id="1.10.10.1600">
    <property type="entry name" value="Bacterial DNA polymerase III alpha subunit, thumb domain"/>
    <property type="match status" value="1"/>
</dbReference>
<dbReference type="Gene3D" id="3.40.1170.60">
    <property type="match status" value="1"/>
</dbReference>
<reference evidence="6 7" key="1">
    <citation type="submission" date="2020-02" db="EMBL/GenBank/DDBJ databases">
        <title>Draft genome sequence of Limisphaera ngatamarikiensis NGM72.4T, a thermophilic Verrucomicrobia grouped in subdivision 3.</title>
        <authorList>
            <person name="Carere C.R."/>
            <person name="Steen J."/>
            <person name="Hugenholtz P."/>
            <person name="Stott M.B."/>
        </authorList>
    </citation>
    <scope>NUCLEOTIDE SEQUENCE [LARGE SCALE GENOMIC DNA]</scope>
    <source>
        <strain evidence="6 7">NGM72.4</strain>
    </source>
</reference>
<accession>A0A6M1RMX6</accession>
<dbReference type="NCBIfam" id="NF002677">
    <property type="entry name" value="PRK02406.1"/>
    <property type="match status" value="1"/>
</dbReference>
<dbReference type="Gene3D" id="3.30.1490.100">
    <property type="entry name" value="DNA polymerase, Y-family, little finger domain"/>
    <property type="match status" value="1"/>
</dbReference>
<feature type="compositionally biased region" description="Pro residues" evidence="4">
    <location>
        <begin position="524"/>
        <end position="533"/>
    </location>
</feature>
<keyword evidence="2" id="KW-0515">Mutator protein</keyword>
<dbReference type="EC" id="2.7.7.7" evidence="6"/>
<dbReference type="InterPro" id="IPR004013">
    <property type="entry name" value="PHP_dom"/>
</dbReference>
<dbReference type="Gene3D" id="3.30.70.270">
    <property type="match status" value="1"/>
</dbReference>
<dbReference type="InterPro" id="IPR043502">
    <property type="entry name" value="DNA/RNA_pol_sf"/>
</dbReference>
<dbReference type="GO" id="GO:0006281">
    <property type="term" value="P:DNA repair"/>
    <property type="evidence" value="ECO:0007669"/>
    <property type="project" value="InterPro"/>
</dbReference>
<keyword evidence="3" id="KW-0239">DNA-directed DNA polymerase</keyword>
<comment type="similarity">
    <text evidence="1">Belongs to the DNA polymerase type-Y family.</text>
</comment>
<gene>
    <name evidence="6" type="primary">dinB</name>
    <name evidence="6" type="ORF">G4L39_05230</name>
</gene>
<feature type="region of interest" description="Disordered" evidence="4">
    <location>
        <begin position="520"/>
        <end position="541"/>
    </location>
</feature>
<dbReference type="InterPro" id="IPR022880">
    <property type="entry name" value="DNApol_IV"/>
</dbReference>
<evidence type="ECO:0000256" key="2">
    <source>
        <dbReference type="ARBA" id="ARBA00022457"/>
    </source>
</evidence>
<dbReference type="Pfam" id="PF00817">
    <property type="entry name" value="IMS"/>
    <property type="match status" value="1"/>
</dbReference>
<dbReference type="HAMAP" id="MF_01113">
    <property type="entry name" value="DNApol_IV"/>
    <property type="match status" value="1"/>
</dbReference>
<dbReference type="GO" id="GO:0008408">
    <property type="term" value="F:3'-5' exonuclease activity"/>
    <property type="evidence" value="ECO:0007669"/>
    <property type="project" value="InterPro"/>
</dbReference>
<comment type="caution">
    <text evidence="6">The sequence shown here is derived from an EMBL/GenBank/DDBJ whole genome shotgun (WGS) entry which is preliminary data.</text>
</comment>
<keyword evidence="6" id="KW-0808">Transferase</keyword>
<dbReference type="SUPFAM" id="SSF56672">
    <property type="entry name" value="DNA/RNA polymerases"/>
    <property type="match status" value="1"/>
</dbReference>
<dbReference type="PROSITE" id="PS50173">
    <property type="entry name" value="UMUC"/>
    <property type="match status" value="1"/>
</dbReference>
<organism evidence="6 7">
    <name type="scientific">Limisphaera ngatamarikiensis</name>
    <dbReference type="NCBI Taxonomy" id="1324935"/>
    <lineage>
        <taxon>Bacteria</taxon>
        <taxon>Pseudomonadati</taxon>
        <taxon>Verrucomicrobiota</taxon>
        <taxon>Verrucomicrobiia</taxon>
        <taxon>Limisphaerales</taxon>
        <taxon>Limisphaeraceae</taxon>
        <taxon>Limisphaera</taxon>
    </lineage>
</organism>
<keyword evidence="7" id="KW-1185">Reference proteome</keyword>
<feature type="compositionally biased region" description="Low complexity" evidence="4">
    <location>
        <begin position="893"/>
        <end position="904"/>
    </location>
</feature>
<evidence type="ECO:0000256" key="4">
    <source>
        <dbReference type="SAM" id="MobiDB-lite"/>
    </source>
</evidence>
<dbReference type="EMBL" id="JAAKYA010000031">
    <property type="protein sequence ID" value="NGO38797.1"/>
    <property type="molecule type" value="Genomic_DNA"/>
</dbReference>
<dbReference type="SMART" id="SM00481">
    <property type="entry name" value="POLIIIAc"/>
    <property type="match status" value="1"/>
</dbReference>
<dbReference type="InterPro" id="IPR001126">
    <property type="entry name" value="UmuC"/>
</dbReference>
<proteinExistence type="inferred from homology"/>
<protein>
    <submittedName>
        <fullName evidence="6">DNA polymerase IV</fullName>
        <ecNumber evidence="6">2.7.7.7</ecNumber>
    </submittedName>
</protein>
<dbReference type="InterPro" id="IPR003141">
    <property type="entry name" value="Pol/His_phosphatase_N"/>
</dbReference>
<dbReference type="InterPro" id="IPR016195">
    <property type="entry name" value="Pol/histidinol_Pase-like"/>
</dbReference>
<evidence type="ECO:0000256" key="3">
    <source>
        <dbReference type="ARBA" id="ARBA00022932"/>
    </source>
</evidence>
<dbReference type="AlphaFoldDB" id="A0A6M1RMX6"/>
<dbReference type="InterPro" id="IPR011708">
    <property type="entry name" value="DNA_pol3_alpha_NTPase_dom"/>
</dbReference>